<dbReference type="PROSITE" id="PS00036">
    <property type="entry name" value="BZIP_BASIC"/>
    <property type="match status" value="1"/>
</dbReference>
<feature type="compositionally biased region" description="Basic and acidic residues" evidence="7">
    <location>
        <begin position="1"/>
        <end position="14"/>
    </location>
</feature>
<feature type="region of interest" description="Disordered" evidence="7">
    <location>
        <begin position="253"/>
        <end position="282"/>
    </location>
</feature>
<comment type="subcellular location">
    <subcellularLocation>
        <location evidence="1">Nucleus</location>
    </subcellularLocation>
</comment>
<dbReference type="PANTHER" id="PTHR45967">
    <property type="entry name" value="G-BOX-BINDING FACTOR 3-RELATED"/>
    <property type="match status" value="1"/>
</dbReference>
<dbReference type="GO" id="GO:0000976">
    <property type="term" value="F:transcription cis-regulatory region binding"/>
    <property type="evidence" value="ECO:0007669"/>
    <property type="project" value="UniProtKB-ARBA"/>
</dbReference>
<keyword evidence="6" id="KW-0539">Nucleus</keyword>
<dbReference type="GO" id="GO:0046983">
    <property type="term" value="F:protein dimerization activity"/>
    <property type="evidence" value="ECO:0007669"/>
    <property type="project" value="UniProtKB-ARBA"/>
</dbReference>
<dbReference type="SMART" id="SM00338">
    <property type="entry name" value="BRLZ"/>
    <property type="match status" value="1"/>
</dbReference>
<dbReference type="Pfam" id="PF16596">
    <property type="entry name" value="MFMR_assoc"/>
    <property type="match status" value="1"/>
</dbReference>
<feature type="region of interest" description="Disordered" evidence="7">
    <location>
        <begin position="134"/>
        <end position="209"/>
    </location>
</feature>
<keyword evidence="10" id="KW-1185">Reference proteome</keyword>
<dbReference type="Pfam" id="PF00170">
    <property type="entry name" value="bZIP_1"/>
    <property type="match status" value="1"/>
</dbReference>
<accession>A0A2U1NYL5</accession>
<dbReference type="PROSITE" id="PS50217">
    <property type="entry name" value="BZIP"/>
    <property type="match status" value="1"/>
</dbReference>
<keyword evidence="5" id="KW-0804">Transcription</keyword>
<protein>
    <submittedName>
        <fullName evidence="9">Basic-leucine zipper domain-containing protein</fullName>
    </submittedName>
</protein>
<feature type="region of interest" description="Disordered" evidence="7">
    <location>
        <begin position="350"/>
        <end position="386"/>
    </location>
</feature>
<reference evidence="9 10" key="1">
    <citation type="journal article" date="2018" name="Mol. Plant">
        <title>The genome of Artemisia annua provides insight into the evolution of Asteraceae family and artemisinin biosynthesis.</title>
        <authorList>
            <person name="Shen Q."/>
            <person name="Zhang L."/>
            <person name="Liao Z."/>
            <person name="Wang S."/>
            <person name="Yan T."/>
            <person name="Shi P."/>
            <person name="Liu M."/>
            <person name="Fu X."/>
            <person name="Pan Q."/>
            <person name="Wang Y."/>
            <person name="Lv Z."/>
            <person name="Lu X."/>
            <person name="Zhang F."/>
            <person name="Jiang W."/>
            <person name="Ma Y."/>
            <person name="Chen M."/>
            <person name="Hao X."/>
            <person name="Li L."/>
            <person name="Tang Y."/>
            <person name="Lv G."/>
            <person name="Zhou Y."/>
            <person name="Sun X."/>
            <person name="Brodelius P.E."/>
            <person name="Rose J.K.C."/>
            <person name="Tang K."/>
        </authorList>
    </citation>
    <scope>NUCLEOTIDE SEQUENCE [LARGE SCALE GENOMIC DNA]</scope>
    <source>
        <strain evidence="10">cv. Huhao1</strain>
        <tissue evidence="9">Leaf</tissue>
    </source>
</reference>
<feature type="region of interest" description="Disordered" evidence="7">
    <location>
        <begin position="1"/>
        <end position="29"/>
    </location>
</feature>
<dbReference type="InterPro" id="IPR046347">
    <property type="entry name" value="bZIP_sf"/>
</dbReference>
<dbReference type="OrthoDB" id="1642657at2759"/>
<evidence type="ECO:0000256" key="4">
    <source>
        <dbReference type="ARBA" id="ARBA00023125"/>
    </source>
</evidence>
<name>A0A2U1NYL5_ARTAN</name>
<sequence>MGSSEEAKDSKPEETSSPPPEQQQQTSYVYPDWAANPAMQAYYGGRMPMPQYFSSPVASGHPPPPYMWAPMQHMMPPYAAMYPHGGVYAHPGVTVAATPTHTDAPAKSSGNSDRGLIKKLKGFDGLAMSIGNANGGSAEGGNDDGVSQSGEAEGSSEGSDGNTTEGAKNGRKRSRGGSSSSSEAVKIEQSEANGGHKKEKGVSVTPGTILGKTVGGIMSSDSGSDLDFKNSPNMTSAIVTMVPNTVVLQVHSNERELKRERRKQSNRESARRSRLRKQAEAEELGTKVEALTVENLKLKSEVNQLTINAANLKHQNAKLLEKLKNAQLEQATEDPRPTANLLSTVEKSLGSGSVVRNDGEANSSGSGAPLRQLLDASPRADAVAAS</sequence>
<dbReference type="InterPro" id="IPR045314">
    <property type="entry name" value="bZIP_plant_GBF1"/>
</dbReference>
<evidence type="ECO:0000256" key="2">
    <source>
        <dbReference type="ARBA" id="ARBA00007163"/>
    </source>
</evidence>
<dbReference type="Pfam" id="PF07777">
    <property type="entry name" value="MFMR"/>
    <property type="match status" value="1"/>
</dbReference>
<evidence type="ECO:0000256" key="3">
    <source>
        <dbReference type="ARBA" id="ARBA00023015"/>
    </source>
</evidence>
<proteinExistence type="inferred from homology"/>
<dbReference type="EMBL" id="PKPP01001962">
    <property type="protein sequence ID" value="PWA78613.1"/>
    <property type="molecule type" value="Genomic_DNA"/>
</dbReference>
<evidence type="ECO:0000259" key="8">
    <source>
        <dbReference type="PROSITE" id="PS50217"/>
    </source>
</evidence>
<dbReference type="AlphaFoldDB" id="A0A2U1NYL5"/>
<dbReference type="InterPro" id="IPR012900">
    <property type="entry name" value="MFMR"/>
</dbReference>
<feature type="domain" description="BZIP" evidence="8">
    <location>
        <begin position="256"/>
        <end position="319"/>
    </location>
</feature>
<dbReference type="FunFam" id="1.20.5.170:FF:000020">
    <property type="entry name" value="BZIP transcription factor"/>
    <property type="match status" value="1"/>
</dbReference>
<gene>
    <name evidence="9" type="ORF">CTI12_AA198630</name>
</gene>
<comment type="similarity">
    <text evidence="2">Belongs to the bZIP family.</text>
</comment>
<feature type="compositionally biased region" description="Low complexity" evidence="7">
    <location>
        <begin position="144"/>
        <end position="161"/>
    </location>
</feature>
<evidence type="ECO:0000256" key="1">
    <source>
        <dbReference type="ARBA" id="ARBA00004123"/>
    </source>
</evidence>
<dbReference type="PANTHER" id="PTHR45967:SF1">
    <property type="entry name" value="G-BOX-BINDING FACTOR 3"/>
    <property type="match status" value="1"/>
</dbReference>
<dbReference type="SUPFAM" id="SSF57959">
    <property type="entry name" value="Leucine zipper domain"/>
    <property type="match status" value="1"/>
</dbReference>
<comment type="caution">
    <text evidence="9">The sequence shown here is derived from an EMBL/GenBank/DDBJ whole genome shotgun (WGS) entry which is preliminary data.</text>
</comment>
<evidence type="ECO:0000256" key="7">
    <source>
        <dbReference type="SAM" id="MobiDB-lite"/>
    </source>
</evidence>
<dbReference type="InterPro" id="IPR004827">
    <property type="entry name" value="bZIP"/>
</dbReference>
<evidence type="ECO:0000313" key="10">
    <source>
        <dbReference type="Proteomes" id="UP000245207"/>
    </source>
</evidence>
<dbReference type="GO" id="GO:0003700">
    <property type="term" value="F:DNA-binding transcription factor activity"/>
    <property type="evidence" value="ECO:0007669"/>
    <property type="project" value="InterPro"/>
</dbReference>
<dbReference type="InterPro" id="IPR044827">
    <property type="entry name" value="GBF-like"/>
</dbReference>
<evidence type="ECO:0000256" key="6">
    <source>
        <dbReference type="ARBA" id="ARBA00023242"/>
    </source>
</evidence>
<organism evidence="9 10">
    <name type="scientific">Artemisia annua</name>
    <name type="common">Sweet wormwood</name>
    <dbReference type="NCBI Taxonomy" id="35608"/>
    <lineage>
        <taxon>Eukaryota</taxon>
        <taxon>Viridiplantae</taxon>
        <taxon>Streptophyta</taxon>
        <taxon>Embryophyta</taxon>
        <taxon>Tracheophyta</taxon>
        <taxon>Spermatophyta</taxon>
        <taxon>Magnoliopsida</taxon>
        <taxon>eudicotyledons</taxon>
        <taxon>Gunneridae</taxon>
        <taxon>Pentapetalae</taxon>
        <taxon>asterids</taxon>
        <taxon>campanulids</taxon>
        <taxon>Asterales</taxon>
        <taxon>Asteraceae</taxon>
        <taxon>Asteroideae</taxon>
        <taxon>Anthemideae</taxon>
        <taxon>Artemisiinae</taxon>
        <taxon>Artemisia</taxon>
    </lineage>
</organism>
<dbReference type="CDD" id="cd14702">
    <property type="entry name" value="bZIP_plant_GBF1"/>
    <property type="match status" value="1"/>
</dbReference>
<evidence type="ECO:0000313" key="9">
    <source>
        <dbReference type="EMBL" id="PWA78613.1"/>
    </source>
</evidence>
<evidence type="ECO:0000256" key="5">
    <source>
        <dbReference type="ARBA" id="ARBA00023163"/>
    </source>
</evidence>
<keyword evidence="3" id="KW-0805">Transcription regulation</keyword>
<dbReference type="Gene3D" id="1.20.5.170">
    <property type="match status" value="1"/>
</dbReference>
<dbReference type="Proteomes" id="UP000245207">
    <property type="component" value="Unassembled WGS sequence"/>
</dbReference>
<keyword evidence="4" id="KW-0238">DNA-binding</keyword>
<dbReference type="GO" id="GO:0005634">
    <property type="term" value="C:nucleus"/>
    <property type="evidence" value="ECO:0007669"/>
    <property type="project" value="UniProtKB-SubCell"/>
</dbReference>